<protein>
    <submittedName>
        <fullName evidence="4">Agmatinase family protein</fullName>
    </submittedName>
</protein>
<dbReference type="PANTHER" id="PTHR11358:SF26">
    <property type="entry name" value="GUANIDINO ACID HYDROLASE, MITOCHONDRIAL"/>
    <property type="match status" value="1"/>
</dbReference>
<evidence type="ECO:0000313" key="4">
    <source>
        <dbReference type="EMBL" id="MBT9313526.1"/>
    </source>
</evidence>
<evidence type="ECO:0000256" key="1">
    <source>
        <dbReference type="ARBA" id="ARBA00022723"/>
    </source>
</evidence>
<sequence length="364" mass="40217">MAKRSNPKRKGAYSPCSIAERIANFDPGGVGAVNGNVFGFPHDYAHASTVVIGVPWDVTTSYQDGTCQGPAAILRASPQLDFYDFDHPEAWRQGIYMLPIPAWLLAQNKRLRPDAIAVIRGAEQGISPDEAPELGAALSRVNQGCDTMTRWVQYQTQVALDQNKKVIVIGGDHSVPLGTFRALAQQYADFGILHVDAHGDLRHAYEGFQQSHASIMFNALQLAQISKLVQVGIRDISHGEINLIQQYDGRIVTYLDTQIKRATYAGQGWLQQCQAIVRHLPQHVYISCDVDGLDPKLCPHTGTPVPGGLNLEEVYCLWREVVRSGRHIVGCDICETGNHEWDGNVSARILYKLFSLMNMTVVSK</sequence>
<dbReference type="RefSeq" id="WP_215619412.1">
    <property type="nucleotide sequence ID" value="NZ_JADOER010000013.1"/>
</dbReference>
<accession>A0ABS5Y6R7</accession>
<keyword evidence="1" id="KW-0479">Metal-binding</keyword>
<keyword evidence="5" id="KW-1185">Reference proteome</keyword>
<dbReference type="SUPFAM" id="SSF52768">
    <property type="entry name" value="Arginase/deacetylase"/>
    <property type="match status" value="1"/>
</dbReference>
<organism evidence="4 5">
    <name type="scientific">Leptothoe kymatousa TAU-MAC 1615</name>
    <dbReference type="NCBI Taxonomy" id="2364775"/>
    <lineage>
        <taxon>Bacteria</taxon>
        <taxon>Bacillati</taxon>
        <taxon>Cyanobacteriota</taxon>
        <taxon>Cyanophyceae</taxon>
        <taxon>Nodosilineales</taxon>
        <taxon>Cymatolegaceae</taxon>
        <taxon>Leptothoe</taxon>
        <taxon>Leptothoe kymatousa</taxon>
    </lineage>
</organism>
<dbReference type="PRINTS" id="PR00116">
    <property type="entry name" value="ARGINASE"/>
</dbReference>
<dbReference type="PANTHER" id="PTHR11358">
    <property type="entry name" value="ARGINASE/AGMATINASE"/>
    <property type="match status" value="1"/>
</dbReference>
<evidence type="ECO:0000313" key="5">
    <source>
        <dbReference type="Proteomes" id="UP001196661"/>
    </source>
</evidence>
<dbReference type="CDD" id="cd11593">
    <property type="entry name" value="Agmatinase-like_2"/>
    <property type="match status" value="1"/>
</dbReference>
<name>A0ABS5Y6R7_9CYAN</name>
<proteinExistence type="inferred from homology"/>
<dbReference type="Pfam" id="PF00491">
    <property type="entry name" value="Arginase"/>
    <property type="match status" value="1"/>
</dbReference>
<reference evidence="4 5" key="1">
    <citation type="journal article" date="2021" name="Mar. Drugs">
        <title>Genome Reduction and Secondary Metabolism of the Marine Sponge-Associated Cyanobacterium Leptothoe.</title>
        <authorList>
            <person name="Konstantinou D."/>
            <person name="Popin R.V."/>
            <person name="Fewer D.P."/>
            <person name="Sivonen K."/>
            <person name="Gkelis S."/>
        </authorList>
    </citation>
    <scope>NUCLEOTIDE SEQUENCE [LARGE SCALE GENOMIC DNA]</scope>
    <source>
        <strain evidence="4 5">TAU-MAC 1615</strain>
    </source>
</reference>
<dbReference type="Gene3D" id="3.40.800.10">
    <property type="entry name" value="Ureohydrolase domain"/>
    <property type="match status" value="1"/>
</dbReference>
<gene>
    <name evidence="4" type="ORF">IXB28_15030</name>
</gene>
<dbReference type="InterPro" id="IPR006035">
    <property type="entry name" value="Ureohydrolase"/>
</dbReference>
<keyword evidence="2" id="KW-0378">Hydrolase</keyword>
<dbReference type="PIRSF" id="PIRSF036979">
    <property type="entry name" value="Arginase"/>
    <property type="match status" value="1"/>
</dbReference>
<dbReference type="EMBL" id="JADOER010000013">
    <property type="protein sequence ID" value="MBT9313526.1"/>
    <property type="molecule type" value="Genomic_DNA"/>
</dbReference>
<comment type="caution">
    <text evidence="4">The sequence shown here is derived from an EMBL/GenBank/DDBJ whole genome shotgun (WGS) entry which is preliminary data.</text>
</comment>
<evidence type="ECO:0000256" key="2">
    <source>
        <dbReference type="ARBA" id="ARBA00022801"/>
    </source>
</evidence>
<dbReference type="Proteomes" id="UP001196661">
    <property type="component" value="Unassembled WGS sequence"/>
</dbReference>
<dbReference type="PROSITE" id="PS51409">
    <property type="entry name" value="ARGINASE_2"/>
    <property type="match status" value="1"/>
</dbReference>
<comment type="similarity">
    <text evidence="3">Belongs to the arginase family.</text>
</comment>
<evidence type="ECO:0000256" key="3">
    <source>
        <dbReference type="PROSITE-ProRule" id="PRU00742"/>
    </source>
</evidence>
<dbReference type="InterPro" id="IPR023696">
    <property type="entry name" value="Ureohydrolase_dom_sf"/>
</dbReference>